<dbReference type="CDD" id="cd04301">
    <property type="entry name" value="NAT_SF"/>
    <property type="match status" value="1"/>
</dbReference>
<dbReference type="EC" id="2.3.1.-" evidence="2"/>
<dbReference type="InterPro" id="IPR000182">
    <property type="entry name" value="GNAT_dom"/>
</dbReference>
<accession>A0ABU2NGT0</accession>
<dbReference type="PROSITE" id="PS51186">
    <property type="entry name" value="GNAT"/>
    <property type="match status" value="1"/>
</dbReference>
<name>A0ABU2NGT0_9PSEU</name>
<comment type="caution">
    <text evidence="2">The sequence shown here is derived from an EMBL/GenBank/DDBJ whole genome shotgun (WGS) entry which is preliminary data.</text>
</comment>
<keyword evidence="2" id="KW-0808">Transferase</keyword>
<dbReference type="InterPro" id="IPR016181">
    <property type="entry name" value="Acyl_CoA_acyltransferase"/>
</dbReference>
<dbReference type="InterPro" id="IPR013653">
    <property type="entry name" value="GCN5-like_dom"/>
</dbReference>
<feature type="domain" description="N-acetyltransferase" evidence="1">
    <location>
        <begin position="95"/>
        <end position="226"/>
    </location>
</feature>
<dbReference type="Proteomes" id="UP001183202">
    <property type="component" value="Unassembled WGS sequence"/>
</dbReference>
<dbReference type="Gene3D" id="3.40.630.30">
    <property type="match status" value="1"/>
</dbReference>
<reference evidence="3" key="1">
    <citation type="submission" date="2023-07" db="EMBL/GenBank/DDBJ databases">
        <title>30 novel species of actinomycetes from the DSMZ collection.</title>
        <authorList>
            <person name="Nouioui I."/>
        </authorList>
    </citation>
    <scope>NUCLEOTIDE SEQUENCE [LARGE SCALE GENOMIC DNA]</scope>
    <source>
        <strain evidence="3">DSM 45834</strain>
    </source>
</reference>
<keyword evidence="3" id="KW-1185">Reference proteome</keyword>
<dbReference type="GO" id="GO:0016746">
    <property type="term" value="F:acyltransferase activity"/>
    <property type="evidence" value="ECO:0007669"/>
    <property type="project" value="UniProtKB-KW"/>
</dbReference>
<organism evidence="2 3">
    <name type="scientific">Pseudonocardia charpentierae</name>
    <dbReference type="NCBI Taxonomy" id="3075545"/>
    <lineage>
        <taxon>Bacteria</taxon>
        <taxon>Bacillati</taxon>
        <taxon>Actinomycetota</taxon>
        <taxon>Actinomycetes</taxon>
        <taxon>Pseudonocardiales</taxon>
        <taxon>Pseudonocardiaceae</taxon>
        <taxon>Pseudonocardia</taxon>
    </lineage>
</organism>
<keyword evidence="2" id="KW-0012">Acyltransferase</keyword>
<evidence type="ECO:0000259" key="1">
    <source>
        <dbReference type="PROSITE" id="PS51186"/>
    </source>
</evidence>
<dbReference type="EMBL" id="JAVREJ010000027">
    <property type="protein sequence ID" value="MDT0353167.1"/>
    <property type="molecule type" value="Genomic_DNA"/>
</dbReference>
<sequence length="240" mass="24980">MAHPLDNPLWTALTGPQADLAVRHGGAARFPGDVSPFAAVAGPGSPWDDLATLTEDGDTVVVPDAPEVLPAGWELMEAIPGVQMDGSGLDVAGDPEAVRLGPADVPEMLDLVARTRPGPFLPRTITLGAYLGIRRGGALVAMAGERMRPPGWSEISAVCTDPGYRGEGLAGRLVRAVGEVVRERGDVPFLHAAADNVSGIRLYEHLGFTLRRKILFGALRPAGRGRSGSQHGGHAAVGAQ</sequence>
<dbReference type="Pfam" id="PF08445">
    <property type="entry name" value="FR47"/>
    <property type="match status" value="1"/>
</dbReference>
<protein>
    <submittedName>
        <fullName evidence="2">GNAT family N-acetyltransferase</fullName>
        <ecNumber evidence="2">2.3.1.-</ecNumber>
    </submittedName>
</protein>
<evidence type="ECO:0000313" key="2">
    <source>
        <dbReference type="EMBL" id="MDT0353167.1"/>
    </source>
</evidence>
<evidence type="ECO:0000313" key="3">
    <source>
        <dbReference type="Proteomes" id="UP001183202"/>
    </source>
</evidence>
<gene>
    <name evidence="2" type="ORF">RM445_27010</name>
</gene>
<proteinExistence type="predicted"/>
<dbReference type="RefSeq" id="WP_311559683.1">
    <property type="nucleotide sequence ID" value="NZ_JAVREJ010000027.1"/>
</dbReference>
<dbReference type="SUPFAM" id="SSF55729">
    <property type="entry name" value="Acyl-CoA N-acyltransferases (Nat)"/>
    <property type="match status" value="1"/>
</dbReference>